<reference evidence="10" key="1">
    <citation type="journal article" date="2019" name="Int. J. Syst. Evol. Microbiol.">
        <title>The Global Catalogue of Microorganisms (GCM) 10K type strain sequencing project: providing services to taxonomists for standard genome sequencing and annotation.</title>
        <authorList>
            <consortium name="The Broad Institute Genomics Platform"/>
            <consortium name="The Broad Institute Genome Sequencing Center for Infectious Disease"/>
            <person name="Wu L."/>
            <person name="Ma J."/>
        </authorList>
    </citation>
    <scope>NUCLEOTIDE SEQUENCE [LARGE SCALE GENOMIC DNA]</scope>
    <source>
        <strain evidence="10">CGMCC 1.12192</strain>
    </source>
</reference>
<dbReference type="PROSITE" id="PS50901">
    <property type="entry name" value="FTSK"/>
    <property type="match status" value="2"/>
</dbReference>
<feature type="domain" description="FHA" evidence="7">
    <location>
        <begin position="121"/>
        <end position="169"/>
    </location>
</feature>
<dbReference type="InterPro" id="IPR032030">
    <property type="entry name" value="YscD_cytoplasmic_dom"/>
</dbReference>
<sequence length="1494" mass="158751">MKLKLGLRRQSGPGVDVVVTADATATVGDLARAVAETDPAAAHLPRHDGPLTLAVAPPTSSEPVVLDPATLAADAPIGSGFNAAVVAPAARATMGDAPVAVMHVHSGPDAGREYPLRRGHGVIGRAADADVVLADPLVSKRHARVEVDQGVELVDLNSANGLVVDGGLVTRVRALPGVAVTIGDTVVSFSMLAGTDAAADPVLERGGALMFNRSPRVEARYAGTAYAEPRVPSEENPRLFPWPMLASPVLMGLGIFAITGRPASLLIVALTPVMLVANFLGSRMGSGKKLQQEIETFEVQLEQLEETLERERRIERERRHDETPPVATVYEQAMRLGPLLWTRRPEHWNFLAVRLGVGRARSRNSVREPQASLPGIAKYARQVDVLRERSREIDDVPIMEVLSSSGALGIAGPANLAADALRGLAVQLFGLHAPNDVVAAAIVDPAWSRELDWLKWLPHTSGDRNPVGGAALADSPSAGAALLSALEELILARLQESPVRRGPLADDDTSMARGSKVGTPGGARDEPRPDSALILIVSADAPVDRPRLVQLIERGAEVGIHALFVGPTVASLPAACRTYVDVTDGLEHARVGVVRSGTEYPEVAVEGVSMRYAEVFARRLAPVVDASTVVQDSSDLPRTVSMLSLIGDEMARDADAVVERWRQNASVVDRSGAKLPRLKRAGTLKAFVGQGSPDAMTLDLRTQGPHALVGGTTGAGKSEFLQAWVLGMAAEYSPDRVTFLFVDYKGGSAFADCVDLPHCVGLVTDLSPHLVRRALTSLRAELHHREHLFNRKKAKDLLELEKRQDPETPPALVIVIDEFAALAGDVPEFVDGVVDIAQRGRSLGIHLIMATQRPAGVIKDNLRANTNLRVALRMADESDSRDVVGDAVAAGFDPSIPGRGIAKTGPGRLVPFQSAYAGGWTSEEPDVADVRLAELRFGSTVVWEREGARDDDDAHAGDPGPNDQKRMVRTFIAAAGAAGIPRPRRPWLDELATAVPIESLPHHGDADVVFGVADVPERQLQTPMSFVPDRDGAMLVYGTSGSGKSTLLRSLAIAIGMRPELGSAEVFGLDFGAGALRSLEALPHVGSIVPGDDPERIQRLLRTLNELLDRRARAFSAANAASLTEYRQLSGLDEPRVLLVIDGFATFKAEWDSTTVRMPFYNVVMRILGEGRPLGVHVVATADRAGAVPTAVSANVTKRVVLRLSDEAGYQVLGVPKDVLGDRSVPGRAIVEGLETQIAVLGGTSNVAEQTRALDRLAGELRSRGAAEVAPIGALPSSFGAASLPAAVGAEPVLGLADETLGPIGFEPVGTFAITGPPQSGKTNAMRTVVDAVRRFDPDARLFHLAGRRAQLAEHAPWVRSATTVEAVKLLAKELVDVVGDTAVPGRLVIVVENVTQFADSDAERPLKELFQAVNRSDHFLVGDADVATLSSGFGFVGDFKAGRRGVALRPDAFDGDSVFKTPFPKVKRSDFPEGRGIFVQNGRTATVHLPLAE</sequence>
<dbReference type="Gene3D" id="2.60.200.20">
    <property type="match status" value="1"/>
</dbReference>
<keyword evidence="3 4" id="KW-0067">ATP-binding</keyword>
<dbReference type="SUPFAM" id="SSF49879">
    <property type="entry name" value="SMAD/FHA domain"/>
    <property type="match status" value="1"/>
</dbReference>
<dbReference type="InterPro" id="IPR002543">
    <property type="entry name" value="FtsK_dom"/>
</dbReference>
<evidence type="ECO:0000259" key="8">
    <source>
        <dbReference type="PROSITE" id="PS50901"/>
    </source>
</evidence>
<evidence type="ECO:0000259" key="7">
    <source>
        <dbReference type="PROSITE" id="PS50006"/>
    </source>
</evidence>
<accession>A0ABV9QZV7</accession>
<feature type="domain" description="FtsK" evidence="8">
    <location>
        <begin position="693"/>
        <end position="881"/>
    </location>
</feature>
<dbReference type="CDD" id="cd01127">
    <property type="entry name" value="TrwB_TraG_TraD_VirD4"/>
    <property type="match status" value="1"/>
</dbReference>
<dbReference type="InterPro" id="IPR050206">
    <property type="entry name" value="FtsK/SpoIIIE/SftA"/>
</dbReference>
<dbReference type="PANTHER" id="PTHR22683">
    <property type="entry name" value="SPORULATION PROTEIN RELATED"/>
    <property type="match status" value="1"/>
</dbReference>
<dbReference type="CDD" id="cd00060">
    <property type="entry name" value="FHA"/>
    <property type="match status" value="1"/>
</dbReference>
<evidence type="ECO:0000256" key="3">
    <source>
        <dbReference type="ARBA" id="ARBA00022840"/>
    </source>
</evidence>
<name>A0ABV9QZV7_9MICO</name>
<dbReference type="Pfam" id="PF16697">
    <property type="entry name" value="Yop-YscD_cpl"/>
    <property type="match status" value="1"/>
</dbReference>
<dbReference type="InterPro" id="IPR027417">
    <property type="entry name" value="P-loop_NTPase"/>
</dbReference>
<evidence type="ECO:0000256" key="1">
    <source>
        <dbReference type="ARBA" id="ARBA00022553"/>
    </source>
</evidence>
<evidence type="ECO:0000256" key="2">
    <source>
        <dbReference type="ARBA" id="ARBA00022741"/>
    </source>
</evidence>
<keyword evidence="5" id="KW-0175">Coiled coil</keyword>
<dbReference type="SMART" id="SM00240">
    <property type="entry name" value="FHA"/>
    <property type="match status" value="1"/>
</dbReference>
<dbReference type="PANTHER" id="PTHR22683:SF1">
    <property type="entry name" value="TYPE VII SECRETION SYSTEM PROTEIN ESSC"/>
    <property type="match status" value="1"/>
</dbReference>
<evidence type="ECO:0000256" key="4">
    <source>
        <dbReference type="PROSITE-ProRule" id="PRU00289"/>
    </source>
</evidence>
<organism evidence="9 10">
    <name type="scientific">Agromyces aurantiacus</name>
    <dbReference type="NCBI Taxonomy" id="165814"/>
    <lineage>
        <taxon>Bacteria</taxon>
        <taxon>Bacillati</taxon>
        <taxon>Actinomycetota</taxon>
        <taxon>Actinomycetes</taxon>
        <taxon>Micrococcales</taxon>
        <taxon>Microbacteriaceae</taxon>
        <taxon>Agromyces</taxon>
    </lineage>
</organism>
<gene>
    <name evidence="9" type="ORF">ACFPER_01315</name>
</gene>
<dbReference type="InterPro" id="IPR000253">
    <property type="entry name" value="FHA_dom"/>
</dbReference>
<evidence type="ECO:0000313" key="9">
    <source>
        <dbReference type="EMBL" id="MFC4827411.1"/>
    </source>
</evidence>
<keyword evidence="10" id="KW-1185">Reference proteome</keyword>
<feature type="domain" description="FtsK" evidence="8">
    <location>
        <begin position="1021"/>
        <end position="1211"/>
    </location>
</feature>
<dbReference type="Gene3D" id="3.40.50.300">
    <property type="entry name" value="P-loop containing nucleotide triphosphate hydrolases"/>
    <property type="match status" value="4"/>
</dbReference>
<dbReference type="InterPro" id="IPR008984">
    <property type="entry name" value="SMAD_FHA_dom_sf"/>
</dbReference>
<dbReference type="SMART" id="SM00382">
    <property type="entry name" value="AAA"/>
    <property type="match status" value="3"/>
</dbReference>
<protein>
    <submittedName>
        <fullName evidence="9">FtsK/SpoIIIE domain-containing protein</fullName>
    </submittedName>
</protein>
<feature type="region of interest" description="Disordered" evidence="6">
    <location>
        <begin position="501"/>
        <end position="527"/>
    </location>
</feature>
<dbReference type="Pfam" id="PF01580">
    <property type="entry name" value="FtsK_SpoIIIE"/>
    <property type="match status" value="2"/>
</dbReference>
<evidence type="ECO:0000313" key="10">
    <source>
        <dbReference type="Proteomes" id="UP001595960"/>
    </source>
</evidence>
<feature type="binding site" evidence="4">
    <location>
        <begin position="1038"/>
        <end position="1045"/>
    </location>
    <ligand>
        <name>ATP</name>
        <dbReference type="ChEBI" id="CHEBI:30616"/>
    </ligand>
</feature>
<dbReference type="InterPro" id="IPR003593">
    <property type="entry name" value="AAA+_ATPase"/>
</dbReference>
<keyword evidence="2 4" id="KW-0547">Nucleotide-binding</keyword>
<keyword evidence="1" id="KW-0597">Phosphoprotein</keyword>
<comment type="caution">
    <text evidence="9">The sequence shown here is derived from an EMBL/GenBank/DDBJ whole genome shotgun (WGS) entry which is preliminary data.</text>
</comment>
<dbReference type="SUPFAM" id="SSF52540">
    <property type="entry name" value="P-loop containing nucleoside triphosphate hydrolases"/>
    <property type="match status" value="2"/>
</dbReference>
<dbReference type="PROSITE" id="PS50006">
    <property type="entry name" value="FHA_DOMAIN"/>
    <property type="match status" value="1"/>
</dbReference>
<dbReference type="Proteomes" id="UP001595960">
    <property type="component" value="Unassembled WGS sequence"/>
</dbReference>
<evidence type="ECO:0000256" key="5">
    <source>
        <dbReference type="SAM" id="Coils"/>
    </source>
</evidence>
<evidence type="ECO:0000256" key="6">
    <source>
        <dbReference type="SAM" id="MobiDB-lite"/>
    </source>
</evidence>
<feature type="binding site" evidence="4">
    <location>
        <begin position="711"/>
        <end position="718"/>
    </location>
    <ligand>
        <name>ATP</name>
        <dbReference type="ChEBI" id="CHEBI:30616"/>
    </ligand>
</feature>
<dbReference type="EMBL" id="JBHSJC010000001">
    <property type="protein sequence ID" value="MFC4827411.1"/>
    <property type="molecule type" value="Genomic_DNA"/>
</dbReference>
<proteinExistence type="predicted"/>
<dbReference type="RefSeq" id="WP_204395478.1">
    <property type="nucleotide sequence ID" value="NZ_JAFBBW010000001.1"/>
</dbReference>
<feature type="coiled-coil region" evidence="5">
    <location>
        <begin position="287"/>
        <end position="314"/>
    </location>
</feature>